<feature type="compositionally biased region" description="Low complexity" evidence="1">
    <location>
        <begin position="169"/>
        <end position="178"/>
    </location>
</feature>
<protein>
    <submittedName>
        <fullName evidence="2">Uncharacterized protein</fullName>
    </submittedName>
</protein>
<feature type="region of interest" description="Disordered" evidence="1">
    <location>
        <begin position="157"/>
        <end position="178"/>
    </location>
</feature>
<feature type="compositionally biased region" description="Basic and acidic residues" evidence="1">
    <location>
        <begin position="157"/>
        <end position="168"/>
    </location>
</feature>
<dbReference type="EMBL" id="DACRBY010000020">
    <property type="protein sequence ID" value="HAS8541363.1"/>
    <property type="molecule type" value="Genomic_DNA"/>
</dbReference>
<gene>
    <name evidence="2" type="ORF">I7730_16385</name>
</gene>
<proteinExistence type="predicted"/>
<evidence type="ECO:0000313" key="2">
    <source>
        <dbReference type="EMBL" id="HAS8541363.1"/>
    </source>
</evidence>
<reference evidence="2" key="2">
    <citation type="submission" date="2019-01" db="EMBL/GenBank/DDBJ databases">
        <authorList>
            <consortium name="NCBI Pathogen Detection Project"/>
        </authorList>
    </citation>
    <scope>NUCLEOTIDE SEQUENCE</scope>
    <source>
        <strain evidence="2">BCW_3452</strain>
    </source>
</reference>
<organism evidence="2">
    <name type="scientific">Vibrio vulnificus</name>
    <dbReference type="NCBI Taxonomy" id="672"/>
    <lineage>
        <taxon>Bacteria</taxon>
        <taxon>Pseudomonadati</taxon>
        <taxon>Pseudomonadota</taxon>
        <taxon>Gammaproteobacteria</taxon>
        <taxon>Vibrionales</taxon>
        <taxon>Vibrionaceae</taxon>
        <taxon>Vibrio</taxon>
    </lineage>
</organism>
<comment type="caution">
    <text evidence="2">The sequence shown here is derived from an EMBL/GenBank/DDBJ whole genome shotgun (WGS) entry which is preliminary data.</text>
</comment>
<sequence length="984" mass="110267">MEIKVSQLIETLIRQYSNGLRGSPDHLVDLDTALDDTTFMSKDGSLVSILRIKGSKDEDNEFSSYKKNMDILGSKLAPLFKENSHKMLISYRKEIGREKEIVRESTSISRSVAKSIGVTGADMIFDNQVEYLADKIIDESVYLAFWTTTSVLSKREKEKDEAELKDSRSSLPSPEESQSLVGTYSTMVRKHKTAIKALAGGFSAAGVMVSLLPRNKSVFSVASLFNPHLPANFQFIFPDSNYLGVESVDLSSASANPDGVGACPSISSQIIPDNECDFDLDDDVVRVGDRLFTTIEVQSPPSRLVLFNELGDSAGVDFPYQVSFWVDSAVGFGVYWKQIMSSFPFPASNKRIKKSIEAVKHLKDKKIPDIEYKISASTWSRDYEELLDRKDLLKSHLTSWGNAQVRNYRGCPLNALLCSTHAVTNRRFGAVTYAPLDGILPQLPLARRPSIWEKAFQNFLTMGGNLFPFSPMSSIQKYWNVGICATMGSGKSVLMQILALSHVFSVSKNGLMPMVGYLDNGFSAKILIEALRSMVPKEKSHEFVHLTMQNTEDYAFNVLTTRLGLRVPEATQLSQIIAFYMQLLVPEGKETHSDLEALVRQVISDAYEDKLERNNPNMYRSNRDAKLDAYISKHNIDVDLETPYYTIADELFEVGCIDGATLAHRNAVPTIKDLVVQLTQSDAVKNNYSDIVGYNKQPLIEFAKRSLTTAIEKYPCIAGRTVIDVENARFIVLDLNDVAKGGSDSQDKDAEVFYSLGRLIVSKNMFVDKSILDVAPKVYQQYYSEMVDIVKTIPKLLAYDEFHRVKSEKLLAQIQMEMREGRKWSLVNMFASQLLKDFESGEMKELLSSIFILSNDVSKDPLEMKKAFDLNSDTFNFLMSDVNGPQGKDGANIIGIFKTKTATITQRLKFVLFPFTYWATTSDGVDNEVRRELLSKVSLLEGLSLLMSKHPFGCRGSYDSIQANHKKESVRVNPVPYMVSEMLA</sequence>
<dbReference type="Gene3D" id="3.40.50.300">
    <property type="entry name" value="P-loop containing nucleotide triphosphate hydrolases"/>
    <property type="match status" value="1"/>
</dbReference>
<dbReference type="AlphaFoldDB" id="A0A8H9N222"/>
<accession>A0A8H9N222</accession>
<name>A0A8H9N222_VIBVL</name>
<dbReference type="SUPFAM" id="SSF52540">
    <property type="entry name" value="P-loop containing nucleoside triphosphate hydrolases"/>
    <property type="match status" value="1"/>
</dbReference>
<reference evidence="2" key="1">
    <citation type="journal article" date="2018" name="Genome Biol.">
        <title>SKESA: strategic k-mer extension for scrupulous assemblies.</title>
        <authorList>
            <person name="Souvorov A."/>
            <person name="Agarwala R."/>
            <person name="Lipman D.J."/>
        </authorList>
    </citation>
    <scope>NUCLEOTIDE SEQUENCE</scope>
    <source>
        <strain evidence="2">BCW_3452</strain>
    </source>
</reference>
<dbReference type="Proteomes" id="UP000863257">
    <property type="component" value="Unassembled WGS sequence"/>
</dbReference>
<dbReference type="InterPro" id="IPR027417">
    <property type="entry name" value="P-loop_NTPase"/>
</dbReference>
<evidence type="ECO:0000256" key="1">
    <source>
        <dbReference type="SAM" id="MobiDB-lite"/>
    </source>
</evidence>